<sequence length="98" mass="10802">MVRTFTTDGEGRVRSTASARRCGSTQATSSDRGLWETPHQEADEPRFNDVQDIGVNDAEADGYPGGPIDTTVLTTYGDHVAGRLWNGVDREELRIYNN</sequence>
<feature type="region of interest" description="Disordered" evidence="1">
    <location>
        <begin position="1"/>
        <end position="42"/>
    </location>
</feature>
<accession>A0A2Z6NPE3</accession>
<evidence type="ECO:0000256" key="1">
    <source>
        <dbReference type="SAM" id="MobiDB-lite"/>
    </source>
</evidence>
<dbReference type="OrthoDB" id="1436810at2759"/>
<protein>
    <submittedName>
        <fullName evidence="2">Uncharacterized protein</fullName>
    </submittedName>
</protein>
<dbReference type="AlphaFoldDB" id="A0A2Z6NPE3"/>
<feature type="compositionally biased region" description="Polar residues" evidence="1">
    <location>
        <begin position="15"/>
        <end position="31"/>
    </location>
</feature>
<gene>
    <name evidence="2" type="ORF">TSUD_280620</name>
</gene>
<dbReference type="Proteomes" id="UP000242715">
    <property type="component" value="Unassembled WGS sequence"/>
</dbReference>
<evidence type="ECO:0000313" key="3">
    <source>
        <dbReference type="Proteomes" id="UP000242715"/>
    </source>
</evidence>
<name>A0A2Z6NPE3_TRISU</name>
<reference evidence="3" key="1">
    <citation type="journal article" date="2017" name="Front. Plant Sci.">
        <title>Climate Clever Clovers: New Paradigm to Reduce the Environmental Footprint of Ruminants by Breeding Low Methanogenic Forages Utilizing Haplotype Variation.</title>
        <authorList>
            <person name="Kaur P."/>
            <person name="Appels R."/>
            <person name="Bayer P.E."/>
            <person name="Keeble-Gagnere G."/>
            <person name="Wang J."/>
            <person name="Hirakawa H."/>
            <person name="Shirasawa K."/>
            <person name="Vercoe P."/>
            <person name="Stefanova K."/>
            <person name="Durmic Z."/>
            <person name="Nichols P."/>
            <person name="Revell C."/>
            <person name="Isobe S.N."/>
            <person name="Edwards D."/>
            <person name="Erskine W."/>
        </authorList>
    </citation>
    <scope>NUCLEOTIDE SEQUENCE [LARGE SCALE GENOMIC DNA]</scope>
    <source>
        <strain evidence="3">cv. Daliak</strain>
    </source>
</reference>
<organism evidence="2 3">
    <name type="scientific">Trifolium subterraneum</name>
    <name type="common">Subterranean clover</name>
    <dbReference type="NCBI Taxonomy" id="3900"/>
    <lineage>
        <taxon>Eukaryota</taxon>
        <taxon>Viridiplantae</taxon>
        <taxon>Streptophyta</taxon>
        <taxon>Embryophyta</taxon>
        <taxon>Tracheophyta</taxon>
        <taxon>Spermatophyta</taxon>
        <taxon>Magnoliopsida</taxon>
        <taxon>eudicotyledons</taxon>
        <taxon>Gunneridae</taxon>
        <taxon>Pentapetalae</taxon>
        <taxon>rosids</taxon>
        <taxon>fabids</taxon>
        <taxon>Fabales</taxon>
        <taxon>Fabaceae</taxon>
        <taxon>Papilionoideae</taxon>
        <taxon>50 kb inversion clade</taxon>
        <taxon>NPAAA clade</taxon>
        <taxon>Hologalegina</taxon>
        <taxon>IRL clade</taxon>
        <taxon>Trifolieae</taxon>
        <taxon>Trifolium</taxon>
    </lineage>
</organism>
<dbReference type="EMBL" id="DF974160">
    <property type="protein sequence ID" value="GAU45921.1"/>
    <property type="molecule type" value="Genomic_DNA"/>
</dbReference>
<keyword evidence="3" id="KW-1185">Reference proteome</keyword>
<proteinExistence type="predicted"/>
<evidence type="ECO:0000313" key="2">
    <source>
        <dbReference type="EMBL" id="GAU45921.1"/>
    </source>
</evidence>